<proteinExistence type="predicted"/>
<organism evidence="4 5">
    <name type="scientific">Roseinatronobacter monicus</name>
    <dbReference type="NCBI Taxonomy" id="393481"/>
    <lineage>
        <taxon>Bacteria</taxon>
        <taxon>Pseudomonadati</taxon>
        <taxon>Pseudomonadota</taxon>
        <taxon>Alphaproteobacteria</taxon>
        <taxon>Rhodobacterales</taxon>
        <taxon>Paracoccaceae</taxon>
        <taxon>Roseinatronobacter</taxon>
    </lineage>
</organism>
<dbReference type="SUPFAM" id="SSF52540">
    <property type="entry name" value="P-loop containing nucleoside triphosphate hydrolases"/>
    <property type="match status" value="2"/>
</dbReference>
<evidence type="ECO:0000256" key="2">
    <source>
        <dbReference type="SAM" id="MobiDB-lite"/>
    </source>
</evidence>
<feature type="region of interest" description="Disordered" evidence="2">
    <location>
        <begin position="1056"/>
        <end position="1076"/>
    </location>
</feature>
<feature type="coiled-coil region" evidence="1">
    <location>
        <begin position="1083"/>
        <end position="1110"/>
    </location>
</feature>
<dbReference type="Proteomes" id="UP000320582">
    <property type="component" value="Unassembled WGS sequence"/>
</dbReference>
<dbReference type="InterPro" id="IPR014059">
    <property type="entry name" value="TraI/TrwC_relax"/>
</dbReference>
<name>A0A543K5N9_9RHOB</name>
<sequence length="1118" mass="122651">MLSVSNVSAGAAASGYYKAEGYYIAGSPEAEAAASWFGKAAETLAEKGQSVFGGRVDDPTFAEMLEGHAPPAQKDISGAWREGQTMGRYVDGERQHRPGIDLTFSAPKTVSIMALVAGDERVVAAHDAAVKEAMSIVETRFVYTRREENGEIVHKKGEMIAGLFRHDTSRAMDPQLHTHAVIQNMVLGSDGKWTALTNEEIYNNKMLIGALYRSALAENLIELGYEVSRNGKHAIPEISAVPEHAVAAWSKRREEIEQALSARGKETPDAIDSALATLATRRNKQSGVDRDELKQAWLDEAGKMGFGKDQLDRIVQAASRDKALRLPGQTRDGQVIESPDQRALAAVEFAIKHISERDAVYSRDDIIRTALGRNGAAPLPALEKAIAAKEKEGRLVPVDVEIRDHKHQAESFRPGDGFTGRLIGHGELPYEYKPGNRMSYYVTIQNSSGTHTLWGAGLKQEMQRTMYRSGTMVHLAVTGSREVTITDDSTGVTRTVQRNLWSANQVDATPAQGKGFATKTVRMYSDDTTIANEKAVLTAFQQGKRQGGVNLRARYSVTGVVKASPEAYLEHTLRKTSLTDGQKEAVKLGLSEKGRYVGVQGYAGTGKTYMLATLARYAEKSGYTVEGAAPTNKAAQELQEAIPNASTVARRLMMMEDPQARRQSKAKTILVVDEAGMMSTQDMKALMTHANKAGYARVVMVGDIKQLDAVAAGSPFAQLQKAGMPTAVMADIQRQRDTPALHAAVLHSIRGEIHQAFTKLQGIETPDREYKESVADTLARKWLAHSPDEREQTGIVVLTNRMRAAVNTKIRATLKAEGGLGQQDVEARGLSPLNLSDAEKRDAQSYTRGDIIVPFAKAGVLELNRPYVVTDTHQRYNTLTLTPEQGGDAVTVRLGHGKNIIKNTAAYETEPREFATGDKVKATIADKETGIINGARMSVKRIGRDEIELQAEGREPVRLPIDSPAARGLQHIYAATAHDFQGATVNNILVGMTANERLSDQKSFYVDISRARNSAILVTDDPAKLADRIEKNTGERSTALDALKLRMDNDDKDKALEQGKQHDQHKQYDISGHTKDPEFENFAKQLKIKQDRFDAELQRIQDRINDNQKQKIKEGPTR</sequence>
<keyword evidence="5" id="KW-1185">Reference proteome</keyword>
<dbReference type="Gene3D" id="2.30.30.940">
    <property type="match status" value="1"/>
</dbReference>
<dbReference type="Pfam" id="PF08751">
    <property type="entry name" value="TrwC"/>
    <property type="match status" value="1"/>
</dbReference>
<evidence type="ECO:0000313" key="4">
    <source>
        <dbReference type="EMBL" id="TQM90364.1"/>
    </source>
</evidence>
<protein>
    <submittedName>
        <fullName evidence="4">Conjugative relaxase-like TrwC/TraI family protein</fullName>
    </submittedName>
</protein>
<dbReference type="CDD" id="cd17933">
    <property type="entry name" value="DEXSc_RecD-like"/>
    <property type="match status" value="1"/>
</dbReference>
<comment type="caution">
    <text evidence="4">The sequence shown here is derived from an EMBL/GenBank/DDBJ whole genome shotgun (WGS) entry which is preliminary data.</text>
</comment>
<dbReference type="PANTHER" id="PTHR43788">
    <property type="entry name" value="DNA2/NAM7 HELICASE FAMILY MEMBER"/>
    <property type="match status" value="1"/>
</dbReference>
<dbReference type="NCBIfam" id="NF041492">
    <property type="entry name" value="MobF"/>
    <property type="match status" value="1"/>
</dbReference>
<evidence type="ECO:0000259" key="3">
    <source>
        <dbReference type="Pfam" id="PF08751"/>
    </source>
</evidence>
<evidence type="ECO:0000256" key="1">
    <source>
        <dbReference type="SAM" id="Coils"/>
    </source>
</evidence>
<dbReference type="AlphaFoldDB" id="A0A543K5N9"/>
<reference evidence="4 5" key="1">
    <citation type="submission" date="2019-06" db="EMBL/GenBank/DDBJ databases">
        <title>Genomic Encyclopedia of Archaeal and Bacterial Type Strains, Phase II (KMG-II): from individual species to whole genera.</title>
        <authorList>
            <person name="Goeker M."/>
        </authorList>
    </citation>
    <scope>NUCLEOTIDE SEQUENCE [LARGE SCALE GENOMIC DNA]</scope>
    <source>
        <strain evidence="4 5">DSM 18423</strain>
    </source>
</reference>
<dbReference type="InterPro" id="IPR014862">
    <property type="entry name" value="TrwC"/>
</dbReference>
<dbReference type="NCBIfam" id="TIGR02686">
    <property type="entry name" value="relax_trwC"/>
    <property type="match status" value="1"/>
</dbReference>
<dbReference type="Pfam" id="PF13604">
    <property type="entry name" value="AAA_30"/>
    <property type="match status" value="1"/>
</dbReference>
<dbReference type="RefSeq" id="WP_142084806.1">
    <property type="nucleotide sequence ID" value="NZ_VFPT01000002.1"/>
</dbReference>
<keyword evidence="1" id="KW-0175">Coiled coil</keyword>
<evidence type="ECO:0000313" key="5">
    <source>
        <dbReference type="Proteomes" id="UP000320582"/>
    </source>
</evidence>
<gene>
    <name evidence="4" type="ORF">BD293_3741</name>
</gene>
<dbReference type="Gene3D" id="3.40.50.300">
    <property type="entry name" value="P-loop containing nucleotide triphosphate hydrolases"/>
    <property type="match status" value="2"/>
</dbReference>
<accession>A0A543K5N9</accession>
<dbReference type="InterPro" id="IPR050534">
    <property type="entry name" value="Coronavir_polyprotein_1ab"/>
</dbReference>
<dbReference type="SUPFAM" id="SSF55464">
    <property type="entry name" value="Origin of replication-binding domain, RBD-like"/>
    <property type="match status" value="1"/>
</dbReference>
<feature type="domain" description="TrwC relaxase" evidence="3">
    <location>
        <begin position="13"/>
        <end position="303"/>
    </location>
</feature>
<dbReference type="EMBL" id="VFPT01000002">
    <property type="protein sequence ID" value="TQM90364.1"/>
    <property type="molecule type" value="Genomic_DNA"/>
</dbReference>
<dbReference type="InterPro" id="IPR027417">
    <property type="entry name" value="P-loop_NTPase"/>
</dbReference>
<dbReference type="CDD" id="cd18809">
    <property type="entry name" value="SF1_C_RecD"/>
    <property type="match status" value="1"/>
</dbReference>
<dbReference type="OrthoDB" id="98563at2"/>